<dbReference type="EMBL" id="GEFM01007108">
    <property type="protein sequence ID" value="JAP68688.1"/>
    <property type="molecule type" value="mRNA"/>
</dbReference>
<evidence type="ECO:0000313" key="2">
    <source>
        <dbReference type="EMBL" id="JAP68688.1"/>
    </source>
</evidence>
<feature type="transmembrane region" description="Helical" evidence="1">
    <location>
        <begin position="73"/>
        <end position="91"/>
    </location>
</feature>
<dbReference type="AlphaFoldDB" id="A0A131XR60"/>
<sequence length="115" mass="13247">VVKSQNRMPTQCSCPLDEPHLNIVTSGIANLDDALPGIALLALFLQLRHQVLRRRDRKESSPFILRVSPRQRRLLVSGIVFVYSWVPLVPVSRCKVRNIPTDYRFTAPLKEHWHP</sequence>
<name>A0A131XR60_IXORI</name>
<keyword evidence="1" id="KW-0812">Transmembrane</keyword>
<evidence type="ECO:0000256" key="1">
    <source>
        <dbReference type="SAM" id="Phobius"/>
    </source>
</evidence>
<feature type="non-terminal residue" evidence="2">
    <location>
        <position position="115"/>
    </location>
</feature>
<keyword evidence="1" id="KW-0472">Membrane</keyword>
<protein>
    <submittedName>
        <fullName evidence="2">Uncharacterized protein</fullName>
    </submittedName>
</protein>
<keyword evidence="1" id="KW-1133">Transmembrane helix</keyword>
<accession>A0A131XR60</accession>
<feature type="non-terminal residue" evidence="2">
    <location>
        <position position="1"/>
    </location>
</feature>
<organism evidence="2">
    <name type="scientific">Ixodes ricinus</name>
    <name type="common">Common tick</name>
    <name type="synonym">Acarus ricinus</name>
    <dbReference type="NCBI Taxonomy" id="34613"/>
    <lineage>
        <taxon>Eukaryota</taxon>
        <taxon>Metazoa</taxon>
        <taxon>Ecdysozoa</taxon>
        <taxon>Arthropoda</taxon>
        <taxon>Chelicerata</taxon>
        <taxon>Arachnida</taxon>
        <taxon>Acari</taxon>
        <taxon>Parasitiformes</taxon>
        <taxon>Ixodida</taxon>
        <taxon>Ixodoidea</taxon>
        <taxon>Ixodidae</taxon>
        <taxon>Ixodinae</taxon>
        <taxon>Ixodes</taxon>
    </lineage>
</organism>
<reference evidence="2" key="1">
    <citation type="submission" date="2016-02" db="EMBL/GenBank/DDBJ databases">
        <title>RNAseq analyses of the midgut from blood- or serum-fed Ixodes ricinus ticks.</title>
        <authorList>
            <person name="Perner J."/>
            <person name="Provaznik J."/>
            <person name="Schrenkova J."/>
            <person name="Urbanova V."/>
            <person name="Ribeiro J.M."/>
            <person name="Kopacek P."/>
        </authorList>
    </citation>
    <scope>NUCLEOTIDE SEQUENCE</scope>
    <source>
        <tissue evidence="2">Gut</tissue>
    </source>
</reference>
<proteinExistence type="evidence at transcript level"/>